<evidence type="ECO:0000259" key="2">
    <source>
        <dbReference type="Pfam" id="PF13709"/>
    </source>
</evidence>
<comment type="caution">
    <text evidence="3">The sequence shown here is derived from an EMBL/GenBank/DDBJ whole genome shotgun (WGS) entry which is preliminary data.</text>
</comment>
<keyword evidence="1" id="KW-0732">Signal</keyword>
<dbReference type="InterPro" id="IPR025297">
    <property type="entry name" value="DUF4159"/>
</dbReference>
<dbReference type="AlphaFoldDB" id="A0A1E8CIR0"/>
<name>A0A1E8CIR0_9GAMM</name>
<dbReference type="Gene3D" id="3.40.50.12140">
    <property type="entry name" value="Domain of unknown function DUF4159"/>
    <property type="match status" value="1"/>
</dbReference>
<evidence type="ECO:0000313" key="4">
    <source>
        <dbReference type="Proteomes" id="UP000175669"/>
    </source>
</evidence>
<organism evidence="3 4">
    <name type="scientific">Pseudohongiella acticola</name>
    <dbReference type="NCBI Taxonomy" id="1524254"/>
    <lineage>
        <taxon>Bacteria</taxon>
        <taxon>Pseudomonadati</taxon>
        <taxon>Pseudomonadota</taxon>
        <taxon>Gammaproteobacteria</taxon>
        <taxon>Pseudomonadales</taxon>
        <taxon>Pseudohongiellaceae</taxon>
        <taxon>Pseudohongiella</taxon>
    </lineage>
</organism>
<evidence type="ECO:0000313" key="3">
    <source>
        <dbReference type="EMBL" id="OFE12313.1"/>
    </source>
</evidence>
<feature type="domain" description="DUF4159" evidence="2">
    <location>
        <begin position="101"/>
        <end position="307"/>
    </location>
</feature>
<dbReference type="Pfam" id="PF13709">
    <property type="entry name" value="DUF4159"/>
    <property type="match status" value="1"/>
</dbReference>
<reference evidence="4" key="1">
    <citation type="submission" date="2016-07" db="EMBL/GenBank/DDBJ databases">
        <authorList>
            <person name="Florea S."/>
            <person name="Webb J.S."/>
            <person name="Jaromczyk J."/>
            <person name="Schardl C.L."/>
        </authorList>
    </citation>
    <scope>NUCLEOTIDE SEQUENCE [LARGE SCALE GENOMIC DNA]</scope>
    <source>
        <strain evidence="4">KCTC 42131</strain>
    </source>
</reference>
<protein>
    <recommendedName>
        <fullName evidence="2">DUF4159 domain-containing protein</fullName>
    </recommendedName>
</protein>
<dbReference type="Proteomes" id="UP000175669">
    <property type="component" value="Unassembled WGS sequence"/>
</dbReference>
<sequence>MLSLPLYRMLMLRSVLTGLLLSVAPLALAQDNAPAQPQPSSRPGVALPPDFDFSRFRRENQELPDLPPVSGSQTGDVSGTSEFTWLRGRYENYPGGRGRRGGWWDTDFPDAEQNLMRGVQRYTFIDAQTYNTRWIDLTDPELFEHIFLYMTMKRIPIGGMSSGPDFAPDEVDALREFALRGGFVMLDDFWGEAHYQDFLIEMAKIFPDRELVKLDLEHEIFSIFYDIEQVAQVPGRAVTWDYGSVTLDDPRYPPSVHAILDDDGRAMVVANFNSDMGDGWEHTFHEYYPTSMSNEAYRLGINYLIYAYTH</sequence>
<accession>A0A1E8CIR0</accession>
<dbReference type="STRING" id="1524254.PHACT_03495"/>
<proteinExistence type="predicted"/>
<dbReference type="OrthoDB" id="9804083at2"/>
<feature type="signal peptide" evidence="1">
    <location>
        <begin position="1"/>
        <end position="29"/>
    </location>
</feature>
<evidence type="ECO:0000256" key="1">
    <source>
        <dbReference type="SAM" id="SignalP"/>
    </source>
</evidence>
<feature type="chain" id="PRO_5009212136" description="DUF4159 domain-containing protein" evidence="1">
    <location>
        <begin position="30"/>
        <end position="310"/>
    </location>
</feature>
<keyword evidence="4" id="KW-1185">Reference proteome</keyword>
<dbReference type="EMBL" id="MASR01000001">
    <property type="protein sequence ID" value="OFE12313.1"/>
    <property type="molecule type" value="Genomic_DNA"/>
</dbReference>
<gene>
    <name evidence="3" type="ORF">PHACT_03495</name>
</gene>